<dbReference type="GO" id="GO:0005576">
    <property type="term" value="C:extracellular region"/>
    <property type="evidence" value="ECO:0007669"/>
    <property type="project" value="UniProtKB-SubCell"/>
</dbReference>
<comment type="subcellular location">
    <subcellularLocation>
        <location evidence="1 6">Secreted</location>
    </subcellularLocation>
</comment>
<keyword evidence="3 6" id="KW-0713">Self-incompatibility</keyword>
<evidence type="ECO:0000256" key="4">
    <source>
        <dbReference type="ARBA" id="ARBA00022525"/>
    </source>
</evidence>
<dbReference type="EMBL" id="OX451735">
    <property type="protein sequence ID" value="CAI8593528.1"/>
    <property type="molecule type" value="Genomic_DNA"/>
</dbReference>
<sequence>MSQITQRIILLCVLMLLSVHKMLAIHVNIINSLEDNLNLTVHCKSADNDLGVHVLHHRENFGWSFGVGVFKGTLFYCGFTWNGQLHWFNIFKKTDKETSDCTECEWHIFKSGPCRTLTSSTTSCFPWNKNK</sequence>
<keyword evidence="5 6" id="KW-0732">Signal</keyword>
<dbReference type="Pfam" id="PF05938">
    <property type="entry name" value="Self-incomp_S1"/>
    <property type="match status" value="1"/>
</dbReference>
<keyword evidence="8" id="KW-1185">Reference proteome</keyword>
<reference evidence="7 8" key="1">
    <citation type="submission" date="2023-01" db="EMBL/GenBank/DDBJ databases">
        <authorList>
            <person name="Kreplak J."/>
        </authorList>
    </citation>
    <scope>NUCLEOTIDE SEQUENCE [LARGE SCALE GENOMIC DNA]</scope>
</reference>
<feature type="chain" id="PRO_5043085116" description="S-protein homolog" evidence="6">
    <location>
        <begin position="25"/>
        <end position="131"/>
    </location>
</feature>
<organism evidence="7 8">
    <name type="scientific">Vicia faba</name>
    <name type="common">Broad bean</name>
    <name type="synonym">Faba vulgaris</name>
    <dbReference type="NCBI Taxonomy" id="3906"/>
    <lineage>
        <taxon>Eukaryota</taxon>
        <taxon>Viridiplantae</taxon>
        <taxon>Streptophyta</taxon>
        <taxon>Embryophyta</taxon>
        <taxon>Tracheophyta</taxon>
        <taxon>Spermatophyta</taxon>
        <taxon>Magnoliopsida</taxon>
        <taxon>eudicotyledons</taxon>
        <taxon>Gunneridae</taxon>
        <taxon>Pentapetalae</taxon>
        <taxon>rosids</taxon>
        <taxon>fabids</taxon>
        <taxon>Fabales</taxon>
        <taxon>Fabaceae</taxon>
        <taxon>Papilionoideae</taxon>
        <taxon>50 kb inversion clade</taxon>
        <taxon>NPAAA clade</taxon>
        <taxon>Hologalegina</taxon>
        <taxon>IRL clade</taxon>
        <taxon>Fabeae</taxon>
        <taxon>Vicia</taxon>
    </lineage>
</organism>
<accession>A0AAV0Z7Q9</accession>
<comment type="similarity">
    <text evidence="2 6">Belongs to the plant self-incompatibility (S1) protein family.</text>
</comment>
<dbReference type="PANTHER" id="PTHR31232">
    <property type="match status" value="1"/>
</dbReference>
<dbReference type="InterPro" id="IPR010264">
    <property type="entry name" value="Self-incomp_S1"/>
</dbReference>
<feature type="signal peptide" evidence="6">
    <location>
        <begin position="1"/>
        <end position="24"/>
    </location>
</feature>
<name>A0AAV0Z7Q9_VICFA</name>
<dbReference type="GO" id="GO:0060320">
    <property type="term" value="P:rejection of self pollen"/>
    <property type="evidence" value="ECO:0007669"/>
    <property type="project" value="UniProtKB-KW"/>
</dbReference>
<evidence type="ECO:0000313" key="8">
    <source>
        <dbReference type="Proteomes" id="UP001157006"/>
    </source>
</evidence>
<keyword evidence="4 6" id="KW-0964">Secreted</keyword>
<evidence type="ECO:0000256" key="5">
    <source>
        <dbReference type="ARBA" id="ARBA00022729"/>
    </source>
</evidence>
<protein>
    <recommendedName>
        <fullName evidence="6">S-protein homolog</fullName>
    </recommendedName>
</protein>
<dbReference type="PANTHER" id="PTHR31232:SF43">
    <property type="entry name" value="S-PROTEIN HOMOLOG 29-RELATED"/>
    <property type="match status" value="1"/>
</dbReference>
<evidence type="ECO:0000256" key="2">
    <source>
        <dbReference type="ARBA" id="ARBA00005581"/>
    </source>
</evidence>
<dbReference type="AlphaFoldDB" id="A0AAV0Z7Q9"/>
<proteinExistence type="inferred from homology"/>
<evidence type="ECO:0000256" key="3">
    <source>
        <dbReference type="ARBA" id="ARBA00022471"/>
    </source>
</evidence>
<gene>
    <name evidence="7" type="ORF">VFH_I095960</name>
</gene>
<dbReference type="Proteomes" id="UP001157006">
    <property type="component" value="Chromosome 1S"/>
</dbReference>
<evidence type="ECO:0000256" key="6">
    <source>
        <dbReference type="RuleBase" id="RU367044"/>
    </source>
</evidence>
<evidence type="ECO:0000313" key="7">
    <source>
        <dbReference type="EMBL" id="CAI8593528.1"/>
    </source>
</evidence>
<evidence type="ECO:0000256" key="1">
    <source>
        <dbReference type="ARBA" id="ARBA00004613"/>
    </source>
</evidence>